<keyword evidence="4" id="KW-1185">Reference proteome</keyword>
<dbReference type="PROSITE" id="PS50966">
    <property type="entry name" value="ZF_SWIM"/>
    <property type="match status" value="1"/>
</dbReference>
<evidence type="ECO:0000313" key="4">
    <source>
        <dbReference type="Proteomes" id="UP000199170"/>
    </source>
</evidence>
<dbReference type="OrthoDB" id="296589at2157"/>
<feature type="domain" description="SWIM-type" evidence="2">
    <location>
        <begin position="223"/>
        <end position="257"/>
    </location>
</feature>
<dbReference type="Proteomes" id="UP000199170">
    <property type="component" value="Unassembled WGS sequence"/>
</dbReference>
<dbReference type="EMBL" id="FNPB01000007">
    <property type="protein sequence ID" value="SDY15024.1"/>
    <property type="molecule type" value="Genomic_DNA"/>
</dbReference>
<evidence type="ECO:0000313" key="3">
    <source>
        <dbReference type="EMBL" id="SDY15024.1"/>
    </source>
</evidence>
<dbReference type="GO" id="GO:0008270">
    <property type="term" value="F:zinc ion binding"/>
    <property type="evidence" value="ECO:0007669"/>
    <property type="project" value="UniProtKB-KW"/>
</dbReference>
<organism evidence="3 4">
    <name type="scientific">Halobellus clavatus</name>
    <dbReference type="NCBI Taxonomy" id="660517"/>
    <lineage>
        <taxon>Archaea</taxon>
        <taxon>Methanobacteriati</taxon>
        <taxon>Methanobacteriota</taxon>
        <taxon>Stenosarchaea group</taxon>
        <taxon>Halobacteria</taxon>
        <taxon>Halobacteriales</taxon>
        <taxon>Haloferacaceae</taxon>
        <taxon>Halobellus</taxon>
    </lineage>
</organism>
<dbReference type="RefSeq" id="WP_089767404.1">
    <property type="nucleotide sequence ID" value="NZ_FNPB01000007.1"/>
</dbReference>
<keyword evidence="1" id="KW-0862">Zinc</keyword>
<keyword evidence="1" id="KW-0863">Zinc-finger</keyword>
<evidence type="ECO:0000256" key="1">
    <source>
        <dbReference type="PROSITE-ProRule" id="PRU00325"/>
    </source>
</evidence>
<gene>
    <name evidence="3" type="ORF">SAMN04487946_10791</name>
</gene>
<accession>A0A1H3HJQ9</accession>
<evidence type="ECO:0000259" key="2">
    <source>
        <dbReference type="PROSITE" id="PS50966"/>
    </source>
</evidence>
<name>A0A1H3HJQ9_9EURY</name>
<proteinExistence type="predicted"/>
<reference evidence="4" key="1">
    <citation type="submission" date="2016-10" db="EMBL/GenBank/DDBJ databases">
        <authorList>
            <person name="Varghese N."/>
            <person name="Submissions S."/>
        </authorList>
    </citation>
    <scope>NUCLEOTIDE SEQUENCE [LARGE SCALE GENOMIC DNA]</scope>
    <source>
        <strain evidence="4">CGMCC 1.10118</strain>
    </source>
</reference>
<dbReference type="InterPro" id="IPR007527">
    <property type="entry name" value="Znf_SWIM"/>
</dbReference>
<sequence>MTERHLRAVLAEAERVAEQYDQIAQTTNSPTHEYFRYAVLRLLEGDANAIPEEVPQVDGVTVGYGRDQAMYDSWESDVEWWDTVPPQDDCTRFRVFYPEDQTPIPRVILTVMAALGAWRVWEGNAAACGSYDHRERREVHFLWPEGNLSEALLENRIQETDDAVAPDGGQAGDVRDRMLVSNGSTSADDLEPRTKRAVEEAMTVSLLAKGGRYEVEAASGNRYEVDIIGQSCTCPDWQQRAPDGGCKHMRRVDHEIKQGQVPRPDGQLPPQA</sequence>
<protein>
    <recommendedName>
        <fullName evidence="2">SWIM-type domain-containing protein</fullName>
    </recommendedName>
</protein>
<dbReference type="AlphaFoldDB" id="A0A1H3HJQ9"/>
<keyword evidence="1" id="KW-0479">Metal-binding</keyword>